<name>A0A9J7LTS0_BRAFL</name>
<protein>
    <submittedName>
        <fullName evidence="2">Serine/threonine-protein phosphatase 4 regulatory subunit 4-like</fullName>
    </submittedName>
</protein>
<dbReference type="Proteomes" id="UP000001554">
    <property type="component" value="Chromosome 1"/>
</dbReference>
<proteinExistence type="predicted"/>
<reference evidence="1" key="1">
    <citation type="journal article" date="2020" name="Nat. Ecol. Evol.">
        <title>Deeply conserved synteny resolves early events in vertebrate evolution.</title>
        <authorList>
            <person name="Simakov O."/>
            <person name="Marletaz F."/>
            <person name="Yue J.X."/>
            <person name="O'Connell B."/>
            <person name="Jenkins J."/>
            <person name="Brandt A."/>
            <person name="Calef R."/>
            <person name="Tung C.H."/>
            <person name="Huang T.K."/>
            <person name="Schmutz J."/>
            <person name="Satoh N."/>
            <person name="Yu J.K."/>
            <person name="Putnam N.H."/>
            <person name="Green R.E."/>
            <person name="Rokhsar D.S."/>
        </authorList>
    </citation>
    <scope>NUCLEOTIDE SEQUENCE [LARGE SCALE GENOMIC DNA]</scope>
    <source>
        <strain evidence="1">S238N-H82</strain>
    </source>
</reference>
<evidence type="ECO:0000313" key="1">
    <source>
        <dbReference type="Proteomes" id="UP000001554"/>
    </source>
</evidence>
<dbReference type="OrthoDB" id="340346at2759"/>
<keyword evidence="1" id="KW-1185">Reference proteome</keyword>
<organism evidence="1 2">
    <name type="scientific">Branchiostoma floridae</name>
    <name type="common">Florida lancelet</name>
    <name type="synonym">Amphioxus</name>
    <dbReference type="NCBI Taxonomy" id="7739"/>
    <lineage>
        <taxon>Eukaryota</taxon>
        <taxon>Metazoa</taxon>
        <taxon>Chordata</taxon>
        <taxon>Cephalochordata</taxon>
        <taxon>Leptocardii</taxon>
        <taxon>Amphioxiformes</taxon>
        <taxon>Branchiostomatidae</taxon>
        <taxon>Branchiostoma</taxon>
    </lineage>
</organism>
<accession>A0A9J7LTS0</accession>
<gene>
    <name evidence="2" type="primary">LOC118424589</name>
</gene>
<evidence type="ECO:0000313" key="2">
    <source>
        <dbReference type="RefSeq" id="XP_035689122.1"/>
    </source>
</evidence>
<dbReference type="InterPro" id="IPR011989">
    <property type="entry name" value="ARM-like"/>
</dbReference>
<dbReference type="RefSeq" id="XP_035689122.1">
    <property type="nucleotide sequence ID" value="XM_035833229.1"/>
</dbReference>
<dbReference type="Gene3D" id="1.25.10.10">
    <property type="entry name" value="Leucine-rich Repeat Variant"/>
    <property type="match status" value="1"/>
</dbReference>
<dbReference type="InterPro" id="IPR016024">
    <property type="entry name" value="ARM-type_fold"/>
</dbReference>
<dbReference type="SUPFAM" id="SSF48371">
    <property type="entry name" value="ARM repeat"/>
    <property type="match status" value="1"/>
</dbReference>
<dbReference type="OMA" id="CADPFAN"/>
<dbReference type="InterPro" id="IPR039918">
    <property type="entry name" value="PPP4R4"/>
</dbReference>
<dbReference type="GeneID" id="118424589"/>
<dbReference type="AlphaFoldDB" id="A0A9J7LTS0"/>
<dbReference type="PANTHER" id="PTHR21467:SF0">
    <property type="entry name" value="SERINE_THREONINE-PROTEIN PHOSPHATASE 4 REGULATORY SUBUNIT 4"/>
    <property type="match status" value="1"/>
</dbReference>
<dbReference type="PANTHER" id="PTHR21467">
    <property type="entry name" value="PROTEIN PHOSPHATASE 4 REGULATORY SUBUNIT 4 PPP4R4"/>
    <property type="match status" value="1"/>
</dbReference>
<dbReference type="KEGG" id="bfo:118424589"/>
<reference evidence="2" key="2">
    <citation type="submission" date="2025-08" db="UniProtKB">
        <authorList>
            <consortium name="RefSeq"/>
        </authorList>
    </citation>
    <scope>IDENTIFICATION</scope>
    <source>
        <strain evidence="2">S238N-H82</strain>
        <tissue evidence="2">Testes</tissue>
    </source>
</reference>
<sequence length="114" mass="12832">MVLFAGPKNFKVELYNCFVSLCEDPHYIVRRTIACGFHEVAKLLGSHVQLIQQELVTLLNDNYIQVLEGIVPHLPETLESLVKGVGGGLSEARVSNTIDLHMYFIIQLPLLKDR</sequence>